<comment type="caution">
    <text evidence="2">The sequence shown here is derived from an EMBL/GenBank/DDBJ whole genome shotgun (WGS) entry which is preliminary data.</text>
</comment>
<dbReference type="InterPro" id="IPR027417">
    <property type="entry name" value="P-loop_NTPase"/>
</dbReference>
<dbReference type="InterPro" id="IPR016024">
    <property type="entry name" value="ARM-type_fold"/>
</dbReference>
<sequence>MVGSSRARSGSVAGASGDAGTEYRRGVAAYAVACGLSGVSLPGIEIPPALARVASVSLETDDPVDDIRIDFESGQRALVQAKRSLTAGKPLKEAVAQWVQAARSGLDPARDRLVVVSGTLSGPMRKLQQVLNRERTDHPGSPTKEEAEVLADVRALLGALDEPERALALKCAVIWQLRVEEPDEPESQVAIGHLRHVVDNDGDDSAGGAWAALTRIAGRTARLRGGYRLAGWLDALHGEGIEISSTKGTPAAALETRRLVLERYRERLAREGTEIDLRSLGAELPNLPLVQADAGIKVGTNPDDDRDESELIWAFLRRGRAILTGLPGGGKTTALRSLAAHLASDRALPLPVRVSLREVNMAGSQAGFRDRLVAAAVREDRPADRSVLTTEINERLDKDGGIALILDSLDETYDQRSRVVGEISGLVAAVPEGVCILLATRDVAYGQAATLGWPTLRLRSPSTAESTVTAVLTLAAAQRLPKAADRPGWVAERAAWVRSALAQDSLLCETPLIPVLLALLAVRRSTESLPKQRATILEAVVKDIVADREVRRGDGRALGPLAGTELHTATMHAFISEAAEILNNQGQAVKESVVAAIAADLREPWGLPPARAATAARDAVHLFDETGIFVLSGAEETVAPRIALFAEIGDAMRIVSRPHEIPDWVDARITGQQFEPLVLACTLDVAVARAVSTALHRNPDDVVLARALVQAVREGAELDDATIRQICECLIGHVTHGTQEGWQSWKDLLGLPVPAELRASAEAAATELGPEHALVARASLQLRFRPDSSVVEDSQLLKDVLALRALPHWPRSDGDTTFDFRAWLADDSLTRTQAEAAEVLLDHVPHTAHLVTACALEAPDGLQKTLSRLLAERGFDDDVQAIHDAMAQKLEELAKSWSWDYDGSFYAHFLRLIADNVMTDLSTTQATLLDELADFVETMDMNTGGSNRLRKQSDETLRELIGLATSLYGFDRAILASQAKIALARMERSQDNNPYFALFDSAQERRAPDWSAVNDPEAAVRLLIRLLTLGLGQARFSAKSLWKAPIAEQAAPRLRALLPKLEPSTRHQRLAAGALASLASGTEPDCWVDSGNPVLRAVAASMITVMSGNSLNDPIRQLLNDPDGHVQEAAIRNIARAQPPALIELLTTVTSRPTPGWMCLSCRTVNPPPGPTSCSKDDCSIVGANPAKLASEALQEAAHRAGDTTL</sequence>
<feature type="domain" description="NACHT" evidence="1">
    <location>
        <begin position="322"/>
        <end position="447"/>
    </location>
</feature>
<accession>A0A7W3T9G8</accession>
<evidence type="ECO:0000313" key="3">
    <source>
        <dbReference type="Proteomes" id="UP000538929"/>
    </source>
</evidence>
<protein>
    <submittedName>
        <fullName evidence="2">NACHT domain-containing protein</fullName>
    </submittedName>
</protein>
<reference evidence="3" key="1">
    <citation type="submission" date="2019-10" db="EMBL/GenBank/DDBJ databases">
        <title>Streptomyces sp. nov., a novel actinobacterium isolated from alkaline environment.</title>
        <authorList>
            <person name="Golinska P."/>
        </authorList>
    </citation>
    <scope>NUCLEOTIDE SEQUENCE [LARGE SCALE GENOMIC DNA]</scope>
    <source>
        <strain evidence="3">DSM 42118</strain>
    </source>
</reference>
<gene>
    <name evidence="2" type="ORF">FNQ90_00855</name>
</gene>
<dbReference type="EMBL" id="VKHT01000012">
    <property type="protein sequence ID" value="MBB0242692.1"/>
    <property type="molecule type" value="Genomic_DNA"/>
</dbReference>
<evidence type="ECO:0000259" key="1">
    <source>
        <dbReference type="Pfam" id="PF05729"/>
    </source>
</evidence>
<dbReference type="SUPFAM" id="SSF52540">
    <property type="entry name" value="P-loop containing nucleoside triphosphate hydrolases"/>
    <property type="match status" value="1"/>
</dbReference>
<dbReference type="SUPFAM" id="SSF48371">
    <property type="entry name" value="ARM repeat"/>
    <property type="match status" value="2"/>
</dbReference>
<dbReference type="Pfam" id="PF05729">
    <property type="entry name" value="NACHT"/>
    <property type="match status" value="1"/>
</dbReference>
<evidence type="ECO:0000313" key="2">
    <source>
        <dbReference type="EMBL" id="MBB0242692.1"/>
    </source>
</evidence>
<dbReference type="Gene3D" id="3.40.50.300">
    <property type="entry name" value="P-loop containing nucleotide triphosphate hydrolases"/>
    <property type="match status" value="1"/>
</dbReference>
<organism evidence="2 3">
    <name type="scientific">Streptomyces alkaliphilus</name>
    <dbReference type="NCBI Taxonomy" id="1472722"/>
    <lineage>
        <taxon>Bacteria</taxon>
        <taxon>Bacillati</taxon>
        <taxon>Actinomycetota</taxon>
        <taxon>Actinomycetes</taxon>
        <taxon>Kitasatosporales</taxon>
        <taxon>Streptomycetaceae</taxon>
        <taxon>Streptomyces</taxon>
    </lineage>
</organism>
<dbReference type="AlphaFoldDB" id="A0A7W3T9G8"/>
<keyword evidence="3" id="KW-1185">Reference proteome</keyword>
<name>A0A7W3T9G8_9ACTN</name>
<dbReference type="InterPro" id="IPR007111">
    <property type="entry name" value="NACHT_NTPase"/>
</dbReference>
<dbReference type="Proteomes" id="UP000538929">
    <property type="component" value="Unassembled WGS sequence"/>
</dbReference>
<proteinExistence type="predicted"/>